<dbReference type="PROSITE" id="PS50071">
    <property type="entry name" value="HOMEOBOX_2"/>
    <property type="match status" value="1"/>
</dbReference>
<name>A0ABP0G2U2_CLALP</name>
<dbReference type="Pfam" id="PF02946">
    <property type="entry name" value="GTF2I"/>
    <property type="match status" value="1"/>
</dbReference>
<feature type="domain" description="Homeobox" evidence="8">
    <location>
        <begin position="1"/>
        <end position="61"/>
    </location>
</feature>
<keyword evidence="3" id="KW-0805">Transcription regulation</keyword>
<comment type="caution">
    <text evidence="9">The sequence shown here is derived from an EMBL/GenBank/DDBJ whole genome shotgun (WGS) entry which is preliminary data.</text>
</comment>
<organism evidence="9 10">
    <name type="scientific">Clavelina lepadiformis</name>
    <name type="common">Light-bulb sea squirt</name>
    <name type="synonym">Ascidia lepadiformis</name>
    <dbReference type="NCBI Taxonomy" id="159417"/>
    <lineage>
        <taxon>Eukaryota</taxon>
        <taxon>Metazoa</taxon>
        <taxon>Chordata</taxon>
        <taxon>Tunicata</taxon>
        <taxon>Ascidiacea</taxon>
        <taxon>Aplousobranchia</taxon>
        <taxon>Clavelinidae</taxon>
        <taxon>Clavelina</taxon>
    </lineage>
</organism>
<evidence type="ECO:0000313" key="9">
    <source>
        <dbReference type="EMBL" id="CAK8685203.1"/>
    </source>
</evidence>
<evidence type="ECO:0000256" key="3">
    <source>
        <dbReference type="ARBA" id="ARBA00023015"/>
    </source>
</evidence>
<feature type="DNA-binding region" description="Homeobox" evidence="7">
    <location>
        <begin position="3"/>
        <end position="62"/>
    </location>
</feature>
<evidence type="ECO:0000256" key="2">
    <source>
        <dbReference type="ARBA" id="ARBA00022737"/>
    </source>
</evidence>
<keyword evidence="4 7" id="KW-0238">DNA-binding</keyword>
<keyword evidence="10" id="KW-1185">Reference proteome</keyword>
<dbReference type="Proteomes" id="UP001642483">
    <property type="component" value="Unassembled WGS sequence"/>
</dbReference>
<sequence length="300" mass="33999">MPKRQRLDLLATQVELLTEYWQQGMRDLSDPRVAEAAVSAHLTENQVKVWIKDTWTKNSTSASTLGKLKNISCKRRVSGYNLYSSSLKKDGIGFRQWATKWKQLSDEKKKFWEKEGQKATSAERLAPITEKRIKHLKNRQLKIIDNACLKLEQVGYVAGGAIYKDGLFDFFGCKTATHFFSGTSFQEAFINENHLATFLSDKPSTSRSLKILKKEVRAIFNEKYCKSCEKNNQRLPYSKLNELGISMLGLPSGVFLKNPAAYGACICKDIISCRNQLKVVINRSAPESDKDMLEVVVLEG</sequence>
<keyword evidence="7" id="KW-0371">Homeobox</keyword>
<evidence type="ECO:0000259" key="8">
    <source>
        <dbReference type="PROSITE" id="PS50071"/>
    </source>
</evidence>
<reference evidence="9 10" key="1">
    <citation type="submission" date="2024-02" db="EMBL/GenBank/DDBJ databases">
        <authorList>
            <person name="Daric V."/>
            <person name="Darras S."/>
        </authorList>
    </citation>
    <scope>NUCLEOTIDE SEQUENCE [LARGE SCALE GENOMIC DNA]</scope>
</reference>
<dbReference type="InterPro" id="IPR001356">
    <property type="entry name" value="HD"/>
</dbReference>
<dbReference type="SUPFAM" id="SSF117773">
    <property type="entry name" value="GTF2I-like repeat"/>
    <property type="match status" value="1"/>
</dbReference>
<dbReference type="Gene3D" id="3.90.1460.10">
    <property type="entry name" value="GTF2I-like"/>
    <property type="match status" value="1"/>
</dbReference>
<dbReference type="InterPro" id="IPR036647">
    <property type="entry name" value="GTF2I-like_rpt_sf"/>
</dbReference>
<gene>
    <name evidence="9" type="ORF">CVLEPA_LOCUS16346</name>
</gene>
<accession>A0ABP0G2U2</accession>
<dbReference type="EMBL" id="CAWYQH010000099">
    <property type="protein sequence ID" value="CAK8685203.1"/>
    <property type="molecule type" value="Genomic_DNA"/>
</dbReference>
<evidence type="ECO:0000256" key="6">
    <source>
        <dbReference type="ARBA" id="ARBA00023242"/>
    </source>
</evidence>
<evidence type="ECO:0000313" key="10">
    <source>
        <dbReference type="Proteomes" id="UP001642483"/>
    </source>
</evidence>
<dbReference type="InterPro" id="IPR004212">
    <property type="entry name" value="GTF2I"/>
</dbReference>
<evidence type="ECO:0000256" key="5">
    <source>
        <dbReference type="ARBA" id="ARBA00023163"/>
    </source>
</evidence>
<keyword evidence="6 7" id="KW-0539">Nucleus</keyword>
<evidence type="ECO:0000256" key="7">
    <source>
        <dbReference type="PROSITE-ProRule" id="PRU00108"/>
    </source>
</evidence>
<evidence type="ECO:0000256" key="4">
    <source>
        <dbReference type="ARBA" id="ARBA00023125"/>
    </source>
</evidence>
<keyword evidence="5" id="KW-0804">Transcription</keyword>
<evidence type="ECO:0000256" key="1">
    <source>
        <dbReference type="ARBA" id="ARBA00004123"/>
    </source>
</evidence>
<comment type="subcellular location">
    <subcellularLocation>
        <location evidence="1 7">Nucleus</location>
    </subcellularLocation>
</comment>
<protein>
    <recommendedName>
        <fullName evidence="8">Homeobox domain-containing protein</fullName>
    </recommendedName>
</protein>
<proteinExistence type="predicted"/>
<keyword evidence="2" id="KW-0677">Repeat</keyword>
<dbReference type="PROSITE" id="PS51139">
    <property type="entry name" value="GTF2I"/>
    <property type="match status" value="1"/>
</dbReference>